<dbReference type="AlphaFoldDB" id="A0A1E3X5G2"/>
<reference evidence="1 2" key="1">
    <citation type="submission" date="2016-07" db="EMBL/GenBank/DDBJ databases">
        <title>Draft genome of Scalindua rubra, obtained from a brine-seawater interface in the Red Sea, sheds light on salt adaptation in anammox bacteria.</title>
        <authorList>
            <person name="Speth D.R."/>
            <person name="Lagkouvardos I."/>
            <person name="Wang Y."/>
            <person name="Qian P.-Y."/>
            <person name="Dutilh B.E."/>
            <person name="Jetten M.S."/>
        </authorList>
    </citation>
    <scope>NUCLEOTIDE SEQUENCE [LARGE SCALE GENOMIC DNA]</scope>
    <source>
        <strain evidence="1">BSI-1</strain>
    </source>
</reference>
<dbReference type="EMBL" id="MAYW01000167">
    <property type="protein sequence ID" value="ODS30868.1"/>
    <property type="molecule type" value="Genomic_DNA"/>
</dbReference>
<organism evidence="1 2">
    <name type="scientific">Candidatus Scalindua rubra</name>
    <dbReference type="NCBI Taxonomy" id="1872076"/>
    <lineage>
        <taxon>Bacteria</taxon>
        <taxon>Pseudomonadati</taxon>
        <taxon>Planctomycetota</taxon>
        <taxon>Candidatus Brocadiia</taxon>
        <taxon>Candidatus Brocadiales</taxon>
        <taxon>Candidatus Scalinduaceae</taxon>
        <taxon>Candidatus Scalindua</taxon>
    </lineage>
</organism>
<accession>A0A1E3X5G2</accession>
<evidence type="ECO:0000313" key="2">
    <source>
        <dbReference type="Proteomes" id="UP000094056"/>
    </source>
</evidence>
<dbReference type="Proteomes" id="UP000094056">
    <property type="component" value="Unassembled WGS sequence"/>
</dbReference>
<protein>
    <submittedName>
        <fullName evidence="1">Uncharacterized protein</fullName>
    </submittedName>
</protein>
<name>A0A1E3X5G2_9BACT</name>
<sequence>MPILARSKLKKGLQIMSKKDYNKQIREFLEEWPISRLSELTLEDYTNNDKTSFIYWLEFKIGVGGIKGGSAYKFGIYKKKDSSIEKIPSYCDTDGEYAWKNKYGHNKDEAFKSVKNIVRKIAVNSRAGDFSDIDDMDFTISVKWKIAFLYNQNKVIPIFKPDVLGNIAISFGMDISNNVTVSKMQEYIFPHIPESMNTIQFAKEMWEKIWCWKKGIIYRKS</sequence>
<proteinExistence type="predicted"/>
<evidence type="ECO:0000313" key="1">
    <source>
        <dbReference type="EMBL" id="ODS30868.1"/>
    </source>
</evidence>
<comment type="caution">
    <text evidence="1">The sequence shown here is derived from an EMBL/GenBank/DDBJ whole genome shotgun (WGS) entry which is preliminary data.</text>
</comment>
<gene>
    <name evidence="1" type="ORF">SCARUB_04017</name>
</gene>